<evidence type="ECO:0000313" key="4">
    <source>
        <dbReference type="Proteomes" id="UP000611945"/>
    </source>
</evidence>
<dbReference type="Gene3D" id="3.40.50.410">
    <property type="entry name" value="von Willebrand factor, type A domain"/>
    <property type="match status" value="1"/>
</dbReference>
<organism evidence="3 4">
    <name type="scientific">Serpens gallinarum</name>
    <dbReference type="NCBI Taxonomy" id="2763075"/>
    <lineage>
        <taxon>Bacteria</taxon>
        <taxon>Pseudomonadati</taxon>
        <taxon>Pseudomonadota</taxon>
        <taxon>Gammaproteobacteria</taxon>
        <taxon>Pseudomonadales</taxon>
        <taxon>Pseudomonadaceae</taxon>
        <taxon>Pseudomonas</taxon>
    </lineage>
</organism>
<dbReference type="Proteomes" id="UP000611945">
    <property type="component" value="Unassembled WGS sequence"/>
</dbReference>
<feature type="region of interest" description="Disordered" evidence="1">
    <location>
        <begin position="256"/>
        <end position="322"/>
    </location>
</feature>
<proteinExistence type="predicted"/>
<evidence type="ECO:0000313" key="3">
    <source>
        <dbReference type="EMBL" id="MBD7978243.1"/>
    </source>
</evidence>
<dbReference type="InterPro" id="IPR036465">
    <property type="entry name" value="vWFA_dom_sf"/>
</dbReference>
<keyword evidence="4" id="KW-1185">Reference proteome</keyword>
<dbReference type="EMBL" id="JACSQG010000007">
    <property type="protein sequence ID" value="MBD7978243.1"/>
    <property type="molecule type" value="Genomic_DNA"/>
</dbReference>
<protein>
    <submittedName>
        <fullName evidence="3">VWA domain-containing protein</fullName>
    </submittedName>
</protein>
<dbReference type="SUPFAM" id="SSF53300">
    <property type="entry name" value="vWA-like"/>
    <property type="match status" value="1"/>
</dbReference>
<dbReference type="CDD" id="cd01454">
    <property type="entry name" value="vWA_norD_type"/>
    <property type="match status" value="1"/>
</dbReference>
<dbReference type="PANTHER" id="PTHR41248:SF1">
    <property type="entry name" value="NORD PROTEIN"/>
    <property type="match status" value="1"/>
</dbReference>
<dbReference type="InterPro" id="IPR002035">
    <property type="entry name" value="VWF_A"/>
</dbReference>
<dbReference type="RefSeq" id="WP_251837014.1">
    <property type="nucleotide sequence ID" value="NZ_JACSQG010000007.1"/>
</dbReference>
<name>A0ABR8TR44_9PSED</name>
<evidence type="ECO:0000259" key="2">
    <source>
        <dbReference type="PROSITE" id="PS50234"/>
    </source>
</evidence>
<dbReference type="PROSITE" id="PS50234">
    <property type="entry name" value="VWFA"/>
    <property type="match status" value="1"/>
</dbReference>
<dbReference type="PANTHER" id="PTHR41248">
    <property type="entry name" value="NORD PROTEIN"/>
    <property type="match status" value="1"/>
</dbReference>
<comment type="caution">
    <text evidence="3">The sequence shown here is derived from an EMBL/GenBank/DDBJ whole genome shotgun (WGS) entry which is preliminary data.</text>
</comment>
<accession>A0ABR8TR44</accession>
<feature type="domain" description="VWFA" evidence="2">
    <location>
        <begin position="478"/>
        <end position="662"/>
    </location>
</feature>
<dbReference type="InterPro" id="IPR051928">
    <property type="entry name" value="NorD/CobT"/>
</dbReference>
<sequence>MAEAEDVLSDVARHATIYIQRLWRRQRSSQATPKPVGLEDLSERLDLLIQAALGCRFPLRIAQPPAPPTLLQQLWQRGEHPRRHAAIPATDDRHIWLPAYLNTTDAEDAAQQYRTLALQQAMRARRGSATHAEQLETPLQRALYLLCEAWAADCELLDLLPGLAPALAALRQHALRTRPALEQFPAARQPVERFLRTLLQDRDTLLPPLAHPAASVTEARRLATRLMRVTAAYHGPQPLLLDCWTGELRPAAAHMNVAQPPDVEPDTTVTRSAHLPRSPRVRESQEDEDDRQPGAWMIQPSPPLEQAEDAQGLQRPTDRDDATPAEEFADALSELEEARLIVAPGTPREVLISEDSPRTRALRARPTLESPAPYFAYPEWDYRSQSYRQPGAFVHLLPTPAGPAQWVTQTLEHHRSLLTAIRRQFEMLRAQRQRLRRQLEGNEPDLDAYLEGLADARAGLCMPQALYQTQRTARRDMAIMLLVDASGSTDGWLSRQRRIIDVEREALLLVCLALEGLGQPYSVKSFSGEGPQQVTMRTLKAFDEHYNEVVGKRIAALEPERYTRAGAAIRHASASLMREPASHRLLLLLSDGKPNDVDEYEGRYGVEDMRQAVNEARLQGIHPFCLTIDRQAATYLPAVFGARHYALLASPERLPAVLLNWLRQLITH</sequence>
<reference evidence="3 4" key="1">
    <citation type="submission" date="2020-08" db="EMBL/GenBank/DDBJ databases">
        <title>A Genomic Blueprint of the Chicken Gut Microbiome.</title>
        <authorList>
            <person name="Gilroy R."/>
            <person name="Ravi A."/>
            <person name="Getino M."/>
            <person name="Pursley I."/>
            <person name="Horton D.L."/>
            <person name="Alikhan N.-F."/>
            <person name="Baker D."/>
            <person name="Gharbi K."/>
            <person name="Hall N."/>
            <person name="Watson M."/>
            <person name="Adriaenssens E.M."/>
            <person name="Foster-Nyarko E."/>
            <person name="Jarju S."/>
            <person name="Secka A."/>
            <person name="Antonio M."/>
            <person name="Oren A."/>
            <person name="Chaudhuri R."/>
            <person name="La Ragione R.M."/>
            <person name="Hildebrand F."/>
            <person name="Pallen M.J."/>
        </authorList>
    </citation>
    <scope>NUCLEOTIDE SEQUENCE [LARGE SCALE GENOMIC DNA]</scope>
    <source>
        <strain evidence="3 4">Sa2CUA2</strain>
    </source>
</reference>
<dbReference type="SMART" id="SM00327">
    <property type="entry name" value="VWA"/>
    <property type="match status" value="1"/>
</dbReference>
<evidence type="ECO:0000256" key="1">
    <source>
        <dbReference type="SAM" id="MobiDB-lite"/>
    </source>
</evidence>
<gene>
    <name evidence="3" type="ORF">H9642_13735</name>
</gene>